<comment type="caution">
    <text evidence="1">The sequence shown here is derived from an EMBL/GenBank/DDBJ whole genome shotgun (WGS) entry which is preliminary data.</text>
</comment>
<sequence length="59" mass="6187">MKNLLNLTGVKTLNKSAQKTIHGGDYVMASCSDSCSGTIQANIFTGQCTCVTNDDNTDG</sequence>
<dbReference type="AlphaFoldDB" id="A0A162X9V3"/>
<accession>A0A162X9V3</accession>
<organism evidence="1 2">
    <name type="scientific">Aquimarina aggregata</name>
    <dbReference type="NCBI Taxonomy" id="1642818"/>
    <lineage>
        <taxon>Bacteria</taxon>
        <taxon>Pseudomonadati</taxon>
        <taxon>Bacteroidota</taxon>
        <taxon>Flavobacteriia</taxon>
        <taxon>Flavobacteriales</taxon>
        <taxon>Flavobacteriaceae</taxon>
        <taxon>Aquimarina</taxon>
    </lineage>
</organism>
<name>A0A162X9V3_9FLAO</name>
<dbReference type="EMBL" id="LQRT01000058">
    <property type="protein sequence ID" value="KZS38505.1"/>
    <property type="molecule type" value="Genomic_DNA"/>
</dbReference>
<proteinExistence type="predicted"/>
<dbReference type="Proteomes" id="UP000076715">
    <property type="component" value="Unassembled WGS sequence"/>
</dbReference>
<gene>
    <name evidence="1" type="ORF">AWE51_18335</name>
</gene>
<protein>
    <submittedName>
        <fullName evidence="1">Uncharacterized protein</fullName>
    </submittedName>
</protein>
<keyword evidence="2" id="KW-1185">Reference proteome</keyword>
<dbReference type="OrthoDB" id="1164070at2"/>
<reference evidence="1 2" key="1">
    <citation type="submission" date="2016-01" db="EMBL/GenBank/DDBJ databases">
        <title>The draft genome sequence of Aquimarina sp. RZW4-3-2.</title>
        <authorList>
            <person name="Wang Y."/>
        </authorList>
    </citation>
    <scope>NUCLEOTIDE SEQUENCE [LARGE SCALE GENOMIC DNA]</scope>
    <source>
        <strain evidence="1 2">RZW4-3-2</strain>
    </source>
</reference>
<evidence type="ECO:0000313" key="2">
    <source>
        <dbReference type="Proteomes" id="UP000076715"/>
    </source>
</evidence>
<dbReference type="RefSeq" id="WP_066319662.1">
    <property type="nucleotide sequence ID" value="NZ_LQRT01000058.1"/>
</dbReference>
<evidence type="ECO:0000313" key="1">
    <source>
        <dbReference type="EMBL" id="KZS38505.1"/>
    </source>
</evidence>